<gene>
    <name evidence="1" type="ORF">M9H77_00766</name>
</gene>
<sequence length="70" mass="7954">MASNAAVPFWRAAGMTYITYSNLCANMVRNCLKEPHRSEALSREKVHFSVSKWVDGKPQKPTIRTDTPEE</sequence>
<proteinExistence type="predicted"/>
<accession>A0ACC0C3R7</accession>
<name>A0ACC0C3R7_CATRO</name>
<organism evidence="1 2">
    <name type="scientific">Catharanthus roseus</name>
    <name type="common">Madagascar periwinkle</name>
    <name type="synonym">Vinca rosea</name>
    <dbReference type="NCBI Taxonomy" id="4058"/>
    <lineage>
        <taxon>Eukaryota</taxon>
        <taxon>Viridiplantae</taxon>
        <taxon>Streptophyta</taxon>
        <taxon>Embryophyta</taxon>
        <taxon>Tracheophyta</taxon>
        <taxon>Spermatophyta</taxon>
        <taxon>Magnoliopsida</taxon>
        <taxon>eudicotyledons</taxon>
        <taxon>Gunneridae</taxon>
        <taxon>Pentapetalae</taxon>
        <taxon>asterids</taxon>
        <taxon>lamiids</taxon>
        <taxon>Gentianales</taxon>
        <taxon>Apocynaceae</taxon>
        <taxon>Rauvolfioideae</taxon>
        <taxon>Vinceae</taxon>
        <taxon>Catharanthinae</taxon>
        <taxon>Catharanthus</taxon>
    </lineage>
</organism>
<keyword evidence="2" id="KW-1185">Reference proteome</keyword>
<dbReference type="Proteomes" id="UP001060085">
    <property type="component" value="Linkage Group LG01"/>
</dbReference>
<evidence type="ECO:0000313" key="2">
    <source>
        <dbReference type="Proteomes" id="UP001060085"/>
    </source>
</evidence>
<protein>
    <submittedName>
        <fullName evidence="1">Uncharacterized protein</fullName>
    </submittedName>
</protein>
<reference evidence="2" key="1">
    <citation type="journal article" date="2023" name="Nat. Plants">
        <title>Single-cell RNA sequencing provides a high-resolution roadmap for understanding the multicellular compartmentation of specialized metabolism.</title>
        <authorList>
            <person name="Sun S."/>
            <person name="Shen X."/>
            <person name="Li Y."/>
            <person name="Li Y."/>
            <person name="Wang S."/>
            <person name="Li R."/>
            <person name="Zhang H."/>
            <person name="Shen G."/>
            <person name="Guo B."/>
            <person name="Wei J."/>
            <person name="Xu J."/>
            <person name="St-Pierre B."/>
            <person name="Chen S."/>
            <person name="Sun C."/>
        </authorList>
    </citation>
    <scope>NUCLEOTIDE SEQUENCE [LARGE SCALE GENOMIC DNA]</scope>
</reference>
<dbReference type="EMBL" id="CM044701">
    <property type="protein sequence ID" value="KAI5679539.1"/>
    <property type="molecule type" value="Genomic_DNA"/>
</dbReference>
<comment type="caution">
    <text evidence="1">The sequence shown here is derived from an EMBL/GenBank/DDBJ whole genome shotgun (WGS) entry which is preliminary data.</text>
</comment>
<evidence type="ECO:0000313" key="1">
    <source>
        <dbReference type="EMBL" id="KAI5679539.1"/>
    </source>
</evidence>